<protein>
    <submittedName>
        <fullName evidence="1">DUF2117 domain-containing protein</fullName>
    </submittedName>
</protein>
<dbReference type="Pfam" id="PF09890">
    <property type="entry name" value="DUF2117"/>
    <property type="match status" value="1"/>
</dbReference>
<organism evidence="1 2">
    <name type="scientific">Methanolobus zinderi</name>
    <dbReference type="NCBI Taxonomy" id="536044"/>
    <lineage>
        <taxon>Archaea</taxon>
        <taxon>Methanobacteriati</taxon>
        <taxon>Methanobacteriota</taxon>
        <taxon>Stenosarchaea group</taxon>
        <taxon>Methanomicrobia</taxon>
        <taxon>Methanosarcinales</taxon>
        <taxon>Methanosarcinaceae</taxon>
        <taxon>Methanolobus</taxon>
    </lineage>
</organism>
<dbReference type="EMBL" id="CP058215">
    <property type="protein sequence ID" value="QLC49684.1"/>
    <property type="molecule type" value="Genomic_DNA"/>
</dbReference>
<dbReference type="GeneID" id="55821044"/>
<dbReference type="AlphaFoldDB" id="A0A7D5I4F7"/>
<dbReference type="OrthoDB" id="120859at2157"/>
<gene>
    <name evidence="1" type="ORF">HWN40_05175</name>
</gene>
<sequence length="388" mass="42849">MEIGVVVHGPDIVDSGMAHRIIGLLHDLGNVEARMAGTIGKTAVLDAHMEKIIDINASLKPSECIEEFFHTKDAVFLLNQGKTVDNGRIFGSIVVSNLKDRNRKPLIQIESPSRSGGEIIPWNTASFDLAGKMSDLLGSRLSDIPEIVTPISIEDHGHRITRKIFGVHNGEKILVNGIIVGQAISEDIRIITEDGFITDIKGARVKEHGLEKLHRYDEKKPIDIRKCWIKSGPIRSNNFLVRRHTSALMEKGESSTIDRISSETPVSGIKAVIIDHEAESCFELASGAQVAITVGDDTTEIAGDILYRLKIPIIGITDGDLDGFSHRKHIYPGSVVFRVKEGYDDVVGRMIGSELFQGKNNADFDSITQIKYLVRELINSYIKFSTNY</sequence>
<keyword evidence="2" id="KW-1185">Reference proteome</keyword>
<accession>A0A7D5I4F7</accession>
<dbReference type="RefSeq" id="WP_176964740.1">
    <property type="nucleotide sequence ID" value="NZ_CP058215.1"/>
</dbReference>
<proteinExistence type="predicted"/>
<name>A0A7D5I4F7_9EURY</name>
<dbReference type="InterPro" id="IPR012032">
    <property type="entry name" value="UCP006598"/>
</dbReference>
<evidence type="ECO:0000313" key="2">
    <source>
        <dbReference type="Proteomes" id="UP000509594"/>
    </source>
</evidence>
<dbReference type="PIRSF" id="PIRSF006598">
    <property type="entry name" value="UCP006598"/>
    <property type="match status" value="1"/>
</dbReference>
<dbReference type="Proteomes" id="UP000509594">
    <property type="component" value="Chromosome"/>
</dbReference>
<reference evidence="1 2" key="1">
    <citation type="submission" date="2020-06" db="EMBL/GenBank/DDBJ databases">
        <title>Methanolobus halotolerans sp. nov., isolated from a saline lake Tus in Siberia.</title>
        <authorList>
            <person name="Shen Y."/>
            <person name="Chen S.-C."/>
            <person name="Lai M.-C."/>
            <person name="Huang H.-H."/>
            <person name="Chiu H.-H."/>
            <person name="Tang S.-L."/>
            <person name="Rogozin D.Y."/>
            <person name="Degermendzhy A.G."/>
        </authorList>
    </citation>
    <scope>NUCLEOTIDE SEQUENCE [LARGE SCALE GENOMIC DNA]</scope>
    <source>
        <strain evidence="1 2">DSM 21339</strain>
    </source>
</reference>
<dbReference type="KEGG" id="mzi:HWN40_05175"/>
<evidence type="ECO:0000313" key="1">
    <source>
        <dbReference type="EMBL" id="QLC49684.1"/>
    </source>
</evidence>